<gene>
    <name evidence="1" type="ORF">UFOVP722_6</name>
</gene>
<organism evidence="1">
    <name type="scientific">uncultured Caudovirales phage</name>
    <dbReference type="NCBI Taxonomy" id="2100421"/>
    <lineage>
        <taxon>Viruses</taxon>
        <taxon>Duplodnaviria</taxon>
        <taxon>Heunggongvirae</taxon>
        <taxon>Uroviricota</taxon>
        <taxon>Caudoviricetes</taxon>
        <taxon>Peduoviridae</taxon>
        <taxon>Maltschvirus</taxon>
        <taxon>Maltschvirus maltsch</taxon>
    </lineage>
</organism>
<accession>A0A6J5NX87</accession>
<dbReference type="EMBL" id="LR796692">
    <property type="protein sequence ID" value="CAB4159864.1"/>
    <property type="molecule type" value="Genomic_DNA"/>
</dbReference>
<sequence>MTKPLIQIDDEVREMTDEEYADYQEMVANAPTLPE</sequence>
<reference evidence="1" key="1">
    <citation type="submission" date="2020-04" db="EMBL/GenBank/DDBJ databases">
        <authorList>
            <person name="Chiriac C."/>
            <person name="Salcher M."/>
            <person name="Ghai R."/>
            <person name="Kavagutti S V."/>
        </authorList>
    </citation>
    <scope>NUCLEOTIDE SEQUENCE</scope>
</reference>
<protein>
    <submittedName>
        <fullName evidence="1">Uncharacterized protein</fullName>
    </submittedName>
</protein>
<proteinExistence type="predicted"/>
<name>A0A6J5NX87_9CAUD</name>
<evidence type="ECO:0000313" key="1">
    <source>
        <dbReference type="EMBL" id="CAB4159864.1"/>
    </source>
</evidence>